<evidence type="ECO:0000256" key="2">
    <source>
        <dbReference type="SAM" id="Phobius"/>
    </source>
</evidence>
<dbReference type="HOGENOM" id="CLU_227870_0_0_1"/>
<protein>
    <submittedName>
        <fullName evidence="3">AMP-binding enzyme family protein</fullName>
    </submittedName>
</protein>
<evidence type="ECO:0000256" key="1">
    <source>
        <dbReference type="SAM" id="MobiDB-lite"/>
    </source>
</evidence>
<keyword evidence="2" id="KW-0472">Membrane</keyword>
<dbReference type="InParanoid" id="Q245Z8"/>
<accession>Q245Z8</accession>
<dbReference type="RefSeq" id="XP_001023730.3">
    <property type="nucleotide sequence ID" value="XM_001023730.3"/>
</dbReference>
<evidence type="ECO:0000313" key="4">
    <source>
        <dbReference type="Proteomes" id="UP000009168"/>
    </source>
</evidence>
<keyword evidence="4" id="KW-1185">Reference proteome</keyword>
<dbReference type="AlphaFoldDB" id="Q245Z8"/>
<dbReference type="GeneID" id="7828640"/>
<dbReference type="Proteomes" id="UP000009168">
    <property type="component" value="Unassembled WGS sequence"/>
</dbReference>
<gene>
    <name evidence="3" type="ORF">TTHERM_00244010</name>
</gene>
<sequence>MEFFYRFDLFSSQFYFNISGSQSRKATVLGTFLSLSIIAFISYYFAYLLEQYFNNQIQPSYTAQNYSNNQSIDLELTTDLIAFRFESNYNLGIDVLQAKQNTTYIVYYAYYVQMNQDNFDLIQLDIINCLNPNLDGFQCLDISKIPDKVLTSNNKDRILSQIQIFSYGCLDIDQQKTIVPDNCATQQQIDDVINAYNAGVKVLIKTSQFNVKSKQIEEGYRSTFIYTLSDQNILTTLKIQNQQTSVKQGFFIQEETKFASPLSYDLENQSLSRQSSIQLTNISACSQVNILADQMYQQIYIQYPTLPSVLSWVNSIFQLLLFSGILIRTLSQSSIKKDLLVLLLQNVYQQTYLKILKANKILFKNDNQQSTSQIQNQQDDKEQEIAEENDFQQDKSSNLMPQINFKIKQKLDSKIQIQKKQICKLDTQEQSKQEDDQSNIFISQKYQSDGNQQPFDQSKLIQENKKLRSKFHNMQQLQPDKNQDIFPSQILDQPFKNSILSQNDQATQKSIINSFDKSPQQQSKKRQKSNLKNFEDQINTQSNVNNIQINKYLQHFRTIKNMIFQKQVNTIISKTVNFRCCKRKKEEQAQESNFVQNQENTIQKQINKDLNILELYKDIIQLKKAVMILLNKDQFAALGLIGCSSSFLSLKLNQLQKNYDDYQLESHYEQLNAISISNQLQEKYIQQFFQRCLINQNLNEIDQRILSSINNLID</sequence>
<reference evidence="4" key="1">
    <citation type="journal article" date="2006" name="PLoS Biol.">
        <title>Macronuclear genome sequence of the ciliate Tetrahymena thermophila, a model eukaryote.</title>
        <authorList>
            <person name="Eisen J.A."/>
            <person name="Coyne R.S."/>
            <person name="Wu M."/>
            <person name="Wu D."/>
            <person name="Thiagarajan M."/>
            <person name="Wortman J.R."/>
            <person name="Badger J.H."/>
            <person name="Ren Q."/>
            <person name="Amedeo P."/>
            <person name="Jones K.M."/>
            <person name="Tallon L.J."/>
            <person name="Delcher A.L."/>
            <person name="Salzberg S.L."/>
            <person name="Silva J.C."/>
            <person name="Haas B.J."/>
            <person name="Majoros W.H."/>
            <person name="Farzad M."/>
            <person name="Carlton J.M."/>
            <person name="Smith R.K. Jr."/>
            <person name="Garg J."/>
            <person name="Pearlman R.E."/>
            <person name="Karrer K.M."/>
            <person name="Sun L."/>
            <person name="Manning G."/>
            <person name="Elde N.C."/>
            <person name="Turkewitz A.P."/>
            <person name="Asai D.J."/>
            <person name="Wilkes D.E."/>
            <person name="Wang Y."/>
            <person name="Cai H."/>
            <person name="Collins K."/>
            <person name="Stewart B.A."/>
            <person name="Lee S.R."/>
            <person name="Wilamowska K."/>
            <person name="Weinberg Z."/>
            <person name="Ruzzo W.L."/>
            <person name="Wloga D."/>
            <person name="Gaertig J."/>
            <person name="Frankel J."/>
            <person name="Tsao C.-C."/>
            <person name="Gorovsky M.A."/>
            <person name="Keeling P.J."/>
            <person name="Waller R.F."/>
            <person name="Patron N.J."/>
            <person name="Cherry J.M."/>
            <person name="Stover N.A."/>
            <person name="Krieger C.J."/>
            <person name="del Toro C."/>
            <person name="Ryder H.F."/>
            <person name="Williamson S.C."/>
            <person name="Barbeau R.A."/>
            <person name="Hamilton E.P."/>
            <person name="Orias E."/>
        </authorList>
    </citation>
    <scope>NUCLEOTIDE SEQUENCE [LARGE SCALE GENOMIC DNA]</scope>
    <source>
        <strain evidence="4">SB210</strain>
    </source>
</reference>
<evidence type="ECO:0000313" key="3">
    <source>
        <dbReference type="EMBL" id="EAS03485.3"/>
    </source>
</evidence>
<organism evidence="3 4">
    <name type="scientific">Tetrahymena thermophila (strain SB210)</name>
    <dbReference type="NCBI Taxonomy" id="312017"/>
    <lineage>
        <taxon>Eukaryota</taxon>
        <taxon>Sar</taxon>
        <taxon>Alveolata</taxon>
        <taxon>Ciliophora</taxon>
        <taxon>Intramacronucleata</taxon>
        <taxon>Oligohymenophorea</taxon>
        <taxon>Hymenostomatida</taxon>
        <taxon>Tetrahymenina</taxon>
        <taxon>Tetrahymenidae</taxon>
        <taxon>Tetrahymena</taxon>
    </lineage>
</organism>
<keyword evidence="2" id="KW-0812">Transmembrane</keyword>
<keyword evidence="2" id="KW-1133">Transmembrane helix</keyword>
<proteinExistence type="predicted"/>
<name>Q245Z8_TETTS</name>
<dbReference type="EMBL" id="GG662474">
    <property type="protein sequence ID" value="EAS03485.3"/>
    <property type="molecule type" value="Genomic_DNA"/>
</dbReference>
<feature type="region of interest" description="Disordered" evidence="1">
    <location>
        <begin position="372"/>
        <end position="394"/>
    </location>
</feature>
<feature type="transmembrane region" description="Helical" evidence="2">
    <location>
        <begin position="26"/>
        <end position="49"/>
    </location>
</feature>
<dbReference type="KEGG" id="tet:TTHERM_00244010"/>